<dbReference type="CDD" id="cd15737">
    <property type="entry name" value="FYVE2_Vac1p_like"/>
    <property type="match status" value="1"/>
</dbReference>
<dbReference type="STRING" id="698492.A0A0E9N8J2"/>
<keyword evidence="1" id="KW-0479">Metal-binding</keyword>
<name>A0A0E9N8J2_SAICN</name>
<dbReference type="InterPro" id="IPR021565">
    <property type="entry name" value="Rbsn_Rab-bd"/>
</dbReference>
<sequence length="539" mass="59859">MHARSKSAGPFTTTTPRTLGPPQSSSSASSSRDTSAVRRPPLTPSGSEPSLSSYGQPESSPSRIQDFPLSCPICNHSADTLQALNAHLDTDHAELPSSQKEGFRSWFEKNMGRARSFQTTMLQEKLRGLDSFDRAGSLAGLLAFDTPIPELTSMSASGGYGSCGTVVPSSTPNTDTDGKEYLYIDSASAVHRNHTESFVALRRKVVDKSYLELRRLEKRLHKLLSLLSTTYDHDPSPRISLLRTVTLSRTQQKALEQSVIKWEDDKAVVNCPICRSMFSFSRRKHHCRVCGRVVCGSPSTDCSSGVEFAVNGKDALSSPIILRVCHDCKKTLFGKNDFKNHSVTVAQCIKLYDNLLQYKRGIESMVPRFYEELDRMQAVRNLESNHDPPAGEALRLRRRLVDAFAQYDAISKRIRNLPAESLAQEKLQIAIHQMATQFMSVNLVPLQSVQRSAGTPLTTSQGAAVDEVQNTLSEDAETKLREQLMVLEEQRFLVQGMVEDAKRQRQLDEVATLTKSLEELDLEAQLTAQATARKRLGLK</sequence>
<dbReference type="InterPro" id="IPR000306">
    <property type="entry name" value="Znf_FYVE"/>
</dbReference>
<dbReference type="AlphaFoldDB" id="A0A0E9N8J2"/>
<organism evidence="7 8">
    <name type="scientific">Saitoella complicata (strain BCRC 22490 / CBS 7301 / JCM 7358 / NBRC 10748 / NRRL Y-17804)</name>
    <dbReference type="NCBI Taxonomy" id="698492"/>
    <lineage>
        <taxon>Eukaryota</taxon>
        <taxon>Fungi</taxon>
        <taxon>Dikarya</taxon>
        <taxon>Ascomycota</taxon>
        <taxon>Taphrinomycotina</taxon>
        <taxon>Taphrinomycotina incertae sedis</taxon>
        <taxon>Saitoella</taxon>
    </lineage>
</organism>
<protein>
    <recommendedName>
        <fullName evidence="6">FYVE-type domain-containing protein</fullName>
    </recommendedName>
</protein>
<keyword evidence="3" id="KW-0862">Zinc</keyword>
<feature type="compositionally biased region" description="Polar residues" evidence="5">
    <location>
        <begin position="10"/>
        <end position="23"/>
    </location>
</feature>
<accession>A0A0E9N8J2</accession>
<comment type="caution">
    <text evidence="7">The sequence shown here is derived from an EMBL/GenBank/DDBJ whole genome shotgun (WGS) entry which is preliminary data.</text>
</comment>
<dbReference type="Gene3D" id="3.30.40.10">
    <property type="entry name" value="Zinc/RING finger domain, C3HC4 (zinc finger)"/>
    <property type="match status" value="1"/>
</dbReference>
<evidence type="ECO:0000313" key="7">
    <source>
        <dbReference type="EMBL" id="GAO46118.1"/>
    </source>
</evidence>
<dbReference type="EMBL" id="BACD03000002">
    <property type="protein sequence ID" value="GAO46118.1"/>
    <property type="molecule type" value="Genomic_DNA"/>
</dbReference>
<dbReference type="Pfam" id="PF01363">
    <property type="entry name" value="FYVE"/>
    <property type="match status" value="1"/>
</dbReference>
<dbReference type="Pfam" id="PF11464">
    <property type="entry name" value="Rbsn"/>
    <property type="match status" value="1"/>
</dbReference>
<dbReference type="InterPro" id="IPR013083">
    <property type="entry name" value="Znf_RING/FYVE/PHD"/>
</dbReference>
<dbReference type="GO" id="GO:0008270">
    <property type="term" value="F:zinc ion binding"/>
    <property type="evidence" value="ECO:0007669"/>
    <property type="project" value="UniProtKB-KW"/>
</dbReference>
<feature type="region of interest" description="Disordered" evidence="5">
    <location>
        <begin position="1"/>
        <end position="63"/>
    </location>
</feature>
<dbReference type="PANTHER" id="PTHR23164">
    <property type="entry name" value="EARLY ENDOSOME ANTIGEN 1"/>
    <property type="match status" value="1"/>
</dbReference>
<feature type="compositionally biased region" description="Polar residues" evidence="5">
    <location>
        <begin position="44"/>
        <end position="63"/>
    </location>
</feature>
<dbReference type="SUPFAM" id="SSF57903">
    <property type="entry name" value="FYVE/PHD zinc finger"/>
    <property type="match status" value="1"/>
</dbReference>
<evidence type="ECO:0000256" key="1">
    <source>
        <dbReference type="ARBA" id="ARBA00022723"/>
    </source>
</evidence>
<dbReference type="InterPro" id="IPR036531">
    <property type="entry name" value="Rbsn_Rab-bd_sf"/>
</dbReference>
<dbReference type="Proteomes" id="UP000033140">
    <property type="component" value="Unassembled WGS sequence"/>
</dbReference>
<evidence type="ECO:0000256" key="4">
    <source>
        <dbReference type="PROSITE-ProRule" id="PRU00091"/>
    </source>
</evidence>
<dbReference type="PROSITE" id="PS50178">
    <property type="entry name" value="ZF_FYVE"/>
    <property type="match status" value="1"/>
</dbReference>
<reference evidence="7 8" key="2">
    <citation type="journal article" date="2014" name="J. Gen. Appl. Microbiol.">
        <title>The early diverging ascomycetous budding yeast Saitoella complicata has three histone deacetylases belonging to the Clr6, Hos2, and Rpd3 lineages.</title>
        <authorList>
            <person name="Nishida H."/>
            <person name="Matsumoto T."/>
            <person name="Kondo S."/>
            <person name="Hamamoto M."/>
            <person name="Yoshikawa H."/>
        </authorList>
    </citation>
    <scope>NUCLEOTIDE SEQUENCE [LARGE SCALE GENOMIC DNA]</scope>
    <source>
        <strain evidence="7 8">NRRL Y-17804</strain>
    </source>
</reference>
<feature type="domain" description="FYVE-type" evidence="6">
    <location>
        <begin position="265"/>
        <end position="333"/>
    </location>
</feature>
<evidence type="ECO:0000259" key="6">
    <source>
        <dbReference type="PROSITE" id="PS50178"/>
    </source>
</evidence>
<dbReference type="SMART" id="SM00064">
    <property type="entry name" value="FYVE"/>
    <property type="match status" value="1"/>
</dbReference>
<dbReference type="SUPFAM" id="SSF140125">
    <property type="entry name" value="Rabenosyn-5 Rab-binding domain-like"/>
    <property type="match status" value="1"/>
</dbReference>
<dbReference type="OMA" id="ARCCEAC"/>
<keyword evidence="8" id="KW-1185">Reference proteome</keyword>
<evidence type="ECO:0000256" key="5">
    <source>
        <dbReference type="SAM" id="MobiDB-lite"/>
    </source>
</evidence>
<proteinExistence type="predicted"/>
<gene>
    <name evidence="7" type="ORF">G7K_0358-t1</name>
</gene>
<evidence type="ECO:0000256" key="2">
    <source>
        <dbReference type="ARBA" id="ARBA00022771"/>
    </source>
</evidence>
<dbReference type="PANTHER" id="PTHR23164:SF30">
    <property type="entry name" value="EARLY ENDOSOME ANTIGEN 1"/>
    <property type="match status" value="1"/>
</dbReference>
<evidence type="ECO:0000313" key="8">
    <source>
        <dbReference type="Proteomes" id="UP000033140"/>
    </source>
</evidence>
<keyword evidence="2 4" id="KW-0863">Zinc-finger</keyword>
<evidence type="ECO:0000256" key="3">
    <source>
        <dbReference type="ARBA" id="ARBA00022833"/>
    </source>
</evidence>
<reference evidence="7 8" key="3">
    <citation type="journal article" date="2015" name="Genome Announc.">
        <title>Draft Genome Sequence of the Archiascomycetous Yeast Saitoella complicata.</title>
        <authorList>
            <person name="Yamauchi K."/>
            <person name="Kondo S."/>
            <person name="Hamamoto M."/>
            <person name="Takahashi Y."/>
            <person name="Ogura Y."/>
            <person name="Hayashi T."/>
            <person name="Nishida H."/>
        </authorList>
    </citation>
    <scope>NUCLEOTIDE SEQUENCE [LARGE SCALE GENOMIC DNA]</scope>
    <source>
        <strain evidence="7 8">NRRL Y-17804</strain>
    </source>
</reference>
<reference evidence="7 8" key="1">
    <citation type="journal article" date="2011" name="J. Gen. Appl. Microbiol.">
        <title>Draft genome sequencing of the enigmatic yeast Saitoella complicata.</title>
        <authorList>
            <person name="Nishida H."/>
            <person name="Hamamoto M."/>
            <person name="Sugiyama J."/>
        </authorList>
    </citation>
    <scope>NUCLEOTIDE SEQUENCE [LARGE SCALE GENOMIC DNA]</scope>
    <source>
        <strain evidence="7 8">NRRL Y-17804</strain>
    </source>
</reference>
<dbReference type="InterPro" id="IPR017455">
    <property type="entry name" value="Znf_FYVE-rel"/>
</dbReference>
<dbReference type="InterPro" id="IPR011011">
    <property type="entry name" value="Znf_FYVE_PHD"/>
</dbReference>